<protein>
    <submittedName>
        <fullName evidence="3">Uncharacterized protein</fullName>
    </submittedName>
</protein>
<comment type="caution">
    <text evidence="3">The sequence shown here is derived from an EMBL/GenBank/DDBJ whole genome shotgun (WGS) entry which is preliminary data.</text>
</comment>
<evidence type="ECO:0000313" key="4">
    <source>
        <dbReference type="Proteomes" id="UP001165160"/>
    </source>
</evidence>
<name>A0A9W6ZEH0_9STRA</name>
<keyword evidence="1" id="KW-0175">Coiled coil</keyword>
<feature type="compositionally biased region" description="Polar residues" evidence="2">
    <location>
        <begin position="553"/>
        <end position="562"/>
    </location>
</feature>
<sequence>MIRGQYSSDSAPPPAPSRKPYVPSHFVHVPTRTSHPPHVTSLAGEEKEKRLRQVKALNEDKKNLTRSCAQTRTREHTLEVENRKLREDLDKQTRALQVTRKMFGALAEEKNVEQAKALAANAKVSKLESKLGLAIGRTGLAKKNSSLRENVRKLKDDLNDMQQKFKSQEDDLVRACSEIKVLERSLQIKQNELDGSGSGSAVPESGRKPPIREQLLYQLALKKEEEHNLALELAHKSKQLKNNDEEISSLTDQIRNAKIDLSTAEVQVTHMTEQLIQYDLAMKSSNSALKAKEDEVEELLKTVEKLGGENSALMRELSKSTKERELMKKKAAKHEAFVASLKSDFSKEKNDLLRQIQNKSLTIKAAESKLVQELKSRAETNSRMECYDSNERTIISLQSEVSLLRRGIGEESASRKVAEGRAEQLEETVQKLNGVQADMKAEMEATLSDLRRLTRERDAAIQEVVESQKFDRNKGEIERLATSKHLLQKALMEQLGSTKGQLQRERTLRTQLESDLRALHLQNRARNSSPFKPTTPSTNNDMFEPHPYLARTPSTSPSKISNKTPMTSSPLTPSLPSKTLSINLHKIHSISTNEALKLTVSSTNVIGSSRSEVKSSRLVKPSGGILDFGGEILELRMSMSGVVKVVLMEEGGDMVGYNTVHGKGVGGELWLEGVGGGRMKVDLEWRWED</sequence>
<reference evidence="4" key="1">
    <citation type="journal article" date="2023" name="Commun. Biol.">
        <title>Genome analysis of Parmales, the sister group of diatoms, reveals the evolutionary specialization of diatoms from phago-mixotrophs to photoautotrophs.</title>
        <authorList>
            <person name="Ban H."/>
            <person name="Sato S."/>
            <person name="Yoshikawa S."/>
            <person name="Yamada K."/>
            <person name="Nakamura Y."/>
            <person name="Ichinomiya M."/>
            <person name="Sato N."/>
            <person name="Blanc-Mathieu R."/>
            <person name="Endo H."/>
            <person name="Kuwata A."/>
            <person name="Ogata H."/>
        </authorList>
    </citation>
    <scope>NUCLEOTIDE SEQUENCE [LARGE SCALE GENOMIC DNA]</scope>
    <source>
        <strain evidence="4">NIES 3699</strain>
    </source>
</reference>
<feature type="coiled-coil region" evidence="1">
    <location>
        <begin position="137"/>
        <end position="192"/>
    </location>
</feature>
<feature type="region of interest" description="Disordered" evidence="2">
    <location>
        <begin position="553"/>
        <end position="574"/>
    </location>
</feature>
<dbReference type="Proteomes" id="UP001165160">
    <property type="component" value="Unassembled WGS sequence"/>
</dbReference>
<feature type="coiled-coil region" evidence="1">
    <location>
        <begin position="240"/>
        <end position="316"/>
    </location>
</feature>
<gene>
    <name evidence="3" type="ORF">TrVE_jg5195</name>
</gene>
<evidence type="ECO:0000256" key="1">
    <source>
        <dbReference type="SAM" id="Coils"/>
    </source>
</evidence>
<feature type="compositionally biased region" description="Low complexity" evidence="2">
    <location>
        <begin position="563"/>
        <end position="574"/>
    </location>
</feature>
<dbReference type="AlphaFoldDB" id="A0A9W6ZEH0"/>
<evidence type="ECO:0000256" key="2">
    <source>
        <dbReference type="SAM" id="MobiDB-lite"/>
    </source>
</evidence>
<feature type="region of interest" description="Disordered" evidence="2">
    <location>
        <begin position="1"/>
        <end position="46"/>
    </location>
</feature>
<evidence type="ECO:0000313" key="3">
    <source>
        <dbReference type="EMBL" id="GMH49598.1"/>
    </source>
</evidence>
<dbReference type="EMBL" id="BRXX01000601">
    <property type="protein sequence ID" value="GMH49598.1"/>
    <property type="molecule type" value="Genomic_DNA"/>
</dbReference>
<organism evidence="3 4">
    <name type="scientific">Triparma verrucosa</name>
    <dbReference type="NCBI Taxonomy" id="1606542"/>
    <lineage>
        <taxon>Eukaryota</taxon>
        <taxon>Sar</taxon>
        <taxon>Stramenopiles</taxon>
        <taxon>Ochrophyta</taxon>
        <taxon>Bolidophyceae</taxon>
        <taxon>Parmales</taxon>
        <taxon>Triparmaceae</taxon>
        <taxon>Triparma</taxon>
    </lineage>
</organism>
<accession>A0A9W6ZEH0</accession>
<proteinExistence type="predicted"/>
<feature type="coiled-coil region" evidence="1">
    <location>
        <begin position="47"/>
        <end position="102"/>
    </location>
</feature>
<keyword evidence="4" id="KW-1185">Reference proteome</keyword>
<feature type="coiled-coil region" evidence="1">
    <location>
        <begin position="415"/>
        <end position="463"/>
    </location>
</feature>